<keyword evidence="2" id="KW-1185">Reference proteome</keyword>
<dbReference type="EMBL" id="CP042435">
    <property type="protein sequence ID" value="QEC69296.1"/>
    <property type="molecule type" value="Genomic_DNA"/>
</dbReference>
<proteinExistence type="predicted"/>
<protein>
    <submittedName>
        <fullName evidence="1">Uncharacterized protein</fullName>
    </submittedName>
</protein>
<sequence>MKSRIFTFRIILFLLFIIANSCNRYLDVVKNKSDVPVKQGSFEFYSDSNLLIYKSNVILTRDTEKIYPKSFTVRLPKKLRYYEFVGSSDFALYYDGGQVIFIKVDLENKEPTKDTVCTPSPNQLNEFIQSNLSTGNGKYDIKKISFYTGRKNTIIKKGGATILLYNIYPKDYDQFFDDVNKFRVIN</sequence>
<name>A0A5B8VFI0_9BACT</name>
<dbReference type="AlphaFoldDB" id="A0A5B8VFI0"/>
<dbReference type="OrthoDB" id="674555at2"/>
<organism evidence="1 2">
    <name type="scientific">Panacibacter ginsenosidivorans</name>
    <dbReference type="NCBI Taxonomy" id="1813871"/>
    <lineage>
        <taxon>Bacteria</taxon>
        <taxon>Pseudomonadati</taxon>
        <taxon>Bacteroidota</taxon>
        <taxon>Chitinophagia</taxon>
        <taxon>Chitinophagales</taxon>
        <taxon>Chitinophagaceae</taxon>
        <taxon>Panacibacter</taxon>
    </lineage>
</organism>
<dbReference type="Proteomes" id="UP000321533">
    <property type="component" value="Chromosome"/>
</dbReference>
<accession>A0A5B8VFI0</accession>
<evidence type="ECO:0000313" key="1">
    <source>
        <dbReference type="EMBL" id="QEC69296.1"/>
    </source>
</evidence>
<gene>
    <name evidence="1" type="ORF">FRZ67_19025</name>
</gene>
<evidence type="ECO:0000313" key="2">
    <source>
        <dbReference type="Proteomes" id="UP000321533"/>
    </source>
</evidence>
<reference evidence="1 2" key="1">
    <citation type="journal article" date="2016" name="Int. J. Syst. Evol. Microbiol.">
        <title>Panacibacter ginsenosidivorans gen. nov., sp. nov., with ginsenoside converting activity isolated from soil of a ginseng field.</title>
        <authorList>
            <person name="Siddiqi M.Z."/>
            <person name="Muhammad Shafi S."/>
            <person name="Choi K.D."/>
            <person name="Im W.T."/>
        </authorList>
    </citation>
    <scope>NUCLEOTIDE SEQUENCE [LARGE SCALE GENOMIC DNA]</scope>
    <source>
        <strain evidence="1 2">Gsoil1550</strain>
    </source>
</reference>
<dbReference type="KEGG" id="pgin:FRZ67_19025"/>
<dbReference type="RefSeq" id="WP_147192173.1">
    <property type="nucleotide sequence ID" value="NZ_CP042435.1"/>
</dbReference>